<name>A0A8H6W1I2_9AGAR</name>
<dbReference type="EMBL" id="JACAZF010000006">
    <property type="protein sequence ID" value="KAF7301577.1"/>
    <property type="molecule type" value="Genomic_DNA"/>
</dbReference>
<proteinExistence type="predicted"/>
<gene>
    <name evidence="1" type="ORF">MIND_00723200</name>
</gene>
<organism evidence="1 2">
    <name type="scientific">Mycena indigotica</name>
    <dbReference type="NCBI Taxonomy" id="2126181"/>
    <lineage>
        <taxon>Eukaryota</taxon>
        <taxon>Fungi</taxon>
        <taxon>Dikarya</taxon>
        <taxon>Basidiomycota</taxon>
        <taxon>Agaricomycotina</taxon>
        <taxon>Agaricomycetes</taxon>
        <taxon>Agaricomycetidae</taxon>
        <taxon>Agaricales</taxon>
        <taxon>Marasmiineae</taxon>
        <taxon>Mycenaceae</taxon>
        <taxon>Mycena</taxon>
    </lineage>
</organism>
<comment type="caution">
    <text evidence="1">The sequence shown here is derived from an EMBL/GenBank/DDBJ whole genome shotgun (WGS) entry which is preliminary data.</text>
</comment>
<dbReference type="OrthoDB" id="3364808at2759"/>
<dbReference type="GeneID" id="59346449"/>
<reference evidence="1" key="1">
    <citation type="submission" date="2020-05" db="EMBL/GenBank/DDBJ databases">
        <title>Mycena genomes resolve the evolution of fungal bioluminescence.</title>
        <authorList>
            <person name="Tsai I.J."/>
        </authorList>
    </citation>
    <scope>NUCLEOTIDE SEQUENCE</scope>
    <source>
        <strain evidence="1">171206Taipei</strain>
    </source>
</reference>
<dbReference type="Proteomes" id="UP000636479">
    <property type="component" value="Unassembled WGS sequence"/>
</dbReference>
<accession>A0A8H6W1I2</accession>
<keyword evidence="2" id="KW-1185">Reference proteome</keyword>
<evidence type="ECO:0000313" key="2">
    <source>
        <dbReference type="Proteomes" id="UP000636479"/>
    </source>
</evidence>
<evidence type="ECO:0000313" key="1">
    <source>
        <dbReference type="EMBL" id="KAF7301577.1"/>
    </source>
</evidence>
<sequence>MGSSSIPPSKHIPQGKLSTMRDTVYPHAQSIHKGNPIYGPIPNTAAEPRQLLPMGNVAPPIPTANIASTAPNKEHRLPTPTGYAKRKVITQYERDHYYHGISDSPPPLLWRSDLEENLFPTPAPGERFFSIPVKTAHDASGTPLAPVWPIVAPMILAVLKARGIKYSSMMPVRFLIEQDGKDAYIGPIVIWIAVPPNSSSAAIVCDATPDILGILADKQVTGVVVEWYIGEVKRLVDPR</sequence>
<dbReference type="AlphaFoldDB" id="A0A8H6W1I2"/>
<dbReference type="RefSeq" id="XP_037219577.1">
    <property type="nucleotide sequence ID" value="XM_037363933.1"/>
</dbReference>
<protein>
    <submittedName>
        <fullName evidence="1">Uncharacterized protein</fullName>
    </submittedName>
</protein>